<evidence type="ECO:0000256" key="2">
    <source>
        <dbReference type="ARBA" id="ARBA00018987"/>
    </source>
</evidence>
<name>A0A1D1W7Z3_RAMVA</name>
<dbReference type="Proteomes" id="UP000186922">
    <property type="component" value="Unassembled WGS sequence"/>
</dbReference>
<evidence type="ECO:0000259" key="4">
    <source>
        <dbReference type="Pfam" id="PF08585"/>
    </source>
</evidence>
<dbReference type="PANTHER" id="PTHR14790:SF15">
    <property type="entry name" value="RECQ-MEDIATED GENOME INSTABILITY PROTEIN 1"/>
    <property type="match status" value="1"/>
</dbReference>
<reference evidence="5 6" key="1">
    <citation type="journal article" date="2016" name="Nat. Commun.">
        <title>Extremotolerant tardigrade genome and improved radiotolerance of human cultured cells by tardigrade-unique protein.</title>
        <authorList>
            <person name="Hashimoto T."/>
            <person name="Horikawa D.D."/>
            <person name="Saito Y."/>
            <person name="Kuwahara H."/>
            <person name="Kozuka-Hata H."/>
            <person name="Shin-I T."/>
            <person name="Minakuchi Y."/>
            <person name="Ohishi K."/>
            <person name="Motoyama A."/>
            <person name="Aizu T."/>
            <person name="Enomoto A."/>
            <person name="Kondo K."/>
            <person name="Tanaka S."/>
            <person name="Hara Y."/>
            <person name="Koshikawa S."/>
            <person name="Sagara H."/>
            <person name="Miura T."/>
            <person name="Yokobori S."/>
            <person name="Miyagawa K."/>
            <person name="Suzuki Y."/>
            <person name="Kubo T."/>
            <person name="Oyama M."/>
            <person name="Kohara Y."/>
            <person name="Fujiyama A."/>
            <person name="Arakawa K."/>
            <person name="Katayama T."/>
            <person name="Toyoda A."/>
            <person name="Kunieda T."/>
        </authorList>
    </citation>
    <scope>NUCLEOTIDE SEQUENCE [LARGE SCALE GENOMIC DNA]</scope>
    <source>
        <strain evidence="5 6">YOKOZUNA-1</strain>
    </source>
</reference>
<dbReference type="Pfam" id="PF08585">
    <property type="entry name" value="RMI1_N_C"/>
    <property type="match status" value="1"/>
</dbReference>
<dbReference type="GO" id="GO:0016604">
    <property type="term" value="C:nuclear body"/>
    <property type="evidence" value="ECO:0007669"/>
    <property type="project" value="TreeGrafter"/>
</dbReference>
<sequence>MRQLCPPSANWTSPVQTAVRSNAKKHSEKITKPLVLQIDSVRDMSRPAYQQLQKVINRFNENTLISAENDNQPGKAAEHGNRMLLVDFTDGKTDIQGMEYQSVAQLRTDTPPGTKVRIVPPITCRRGTLLLTAQNIQVVGGSVPALEIQNVQKRILATKLNMTAVDLAKLEKASPPFQPGQASPPFQPGQARAAPAPQAVPPIRAAPPSQAVPPVRPVPNVPAVQHRPVQAPPTANRPAPVPLHVQPKASVAVVQRISPTATVHANLIPLRLTHASSRPVQVVRPVQLLPKSPGSAAPPPGIESAPAESKSKVTKAKKRQSTIEVVDLTEDSNDHSFDVDGDAFLASIPDHWGEDPEADAFLGSINLDELEMNDERSASTSTVNRKRVITKKTKKS</sequence>
<feature type="domain" description="RecQ mediated genome instability protein 1 OB-fold" evidence="4">
    <location>
        <begin position="23"/>
        <end position="154"/>
    </location>
</feature>
<evidence type="ECO:0000256" key="3">
    <source>
        <dbReference type="SAM" id="MobiDB-lite"/>
    </source>
</evidence>
<feature type="region of interest" description="Disordered" evidence="3">
    <location>
        <begin position="174"/>
        <end position="194"/>
    </location>
</feature>
<evidence type="ECO:0000313" key="6">
    <source>
        <dbReference type="Proteomes" id="UP000186922"/>
    </source>
</evidence>
<evidence type="ECO:0000256" key="1">
    <source>
        <dbReference type="ARBA" id="ARBA00006395"/>
    </source>
</evidence>
<organism evidence="5 6">
    <name type="scientific">Ramazzottius varieornatus</name>
    <name type="common">Water bear</name>
    <name type="synonym">Tardigrade</name>
    <dbReference type="NCBI Taxonomy" id="947166"/>
    <lineage>
        <taxon>Eukaryota</taxon>
        <taxon>Metazoa</taxon>
        <taxon>Ecdysozoa</taxon>
        <taxon>Tardigrada</taxon>
        <taxon>Eutardigrada</taxon>
        <taxon>Parachela</taxon>
        <taxon>Hypsibioidea</taxon>
        <taxon>Ramazzottiidae</taxon>
        <taxon>Ramazzottius</taxon>
    </lineage>
</organism>
<dbReference type="GO" id="GO:0000712">
    <property type="term" value="P:resolution of meiotic recombination intermediates"/>
    <property type="evidence" value="ECO:0007669"/>
    <property type="project" value="TreeGrafter"/>
</dbReference>
<dbReference type="PANTHER" id="PTHR14790">
    <property type="entry name" value="RECQ-MEDIATED GENOME INSTABILITY PROTEIN 1 RMI1"/>
    <property type="match status" value="1"/>
</dbReference>
<dbReference type="GO" id="GO:0000724">
    <property type="term" value="P:double-strand break repair via homologous recombination"/>
    <property type="evidence" value="ECO:0007669"/>
    <property type="project" value="TreeGrafter"/>
</dbReference>
<dbReference type="STRING" id="947166.A0A1D1W7Z3"/>
<proteinExistence type="inferred from homology"/>
<accession>A0A1D1W7Z3</accession>
<protein>
    <recommendedName>
        <fullName evidence="2">RecQ-mediated genome instability protein 1</fullName>
    </recommendedName>
</protein>
<evidence type="ECO:0000313" key="5">
    <source>
        <dbReference type="EMBL" id="GAV09033.1"/>
    </source>
</evidence>
<feature type="region of interest" description="Disordered" evidence="3">
    <location>
        <begin position="373"/>
        <end position="396"/>
    </location>
</feature>
<gene>
    <name evidence="5" type="primary">RvY_18637-1</name>
    <name evidence="5" type="synonym">RvY_18637.1</name>
    <name evidence="5" type="ORF">RvY_18637</name>
</gene>
<dbReference type="Gene3D" id="2.40.50.770">
    <property type="entry name" value="RecQ-mediated genome instability protein Rmi1, C-terminal domain"/>
    <property type="match status" value="1"/>
</dbReference>
<dbReference type="OrthoDB" id="341511at2759"/>
<comment type="similarity">
    <text evidence="1">Belongs to the RMI1 family.</text>
</comment>
<comment type="caution">
    <text evidence="5">The sequence shown here is derived from an EMBL/GenBank/DDBJ whole genome shotgun (WGS) entry which is preliminary data.</text>
</comment>
<dbReference type="EMBL" id="BDGG01000020">
    <property type="protein sequence ID" value="GAV09033.1"/>
    <property type="molecule type" value="Genomic_DNA"/>
</dbReference>
<dbReference type="AlphaFoldDB" id="A0A1D1W7Z3"/>
<keyword evidence="6" id="KW-1185">Reference proteome</keyword>
<dbReference type="InterPro" id="IPR042470">
    <property type="entry name" value="RMI1_N_C_sf"/>
</dbReference>
<feature type="compositionally biased region" description="Basic residues" evidence="3">
    <location>
        <begin position="384"/>
        <end position="396"/>
    </location>
</feature>
<feature type="region of interest" description="Disordered" evidence="3">
    <location>
        <begin position="289"/>
        <end position="321"/>
    </location>
</feature>
<dbReference type="GO" id="GO:0031422">
    <property type="term" value="C:RecQ family helicase-topoisomerase III complex"/>
    <property type="evidence" value="ECO:0007669"/>
    <property type="project" value="TreeGrafter"/>
</dbReference>
<dbReference type="InterPro" id="IPR013894">
    <property type="entry name" value="RMI1_OB"/>
</dbReference>